<dbReference type="EMBL" id="CP006734">
    <property type="protein sequence ID" value="AGW42538.1"/>
    <property type="molecule type" value="Genomic_DNA"/>
</dbReference>
<keyword evidence="1" id="KW-0472">Membrane</keyword>
<accession>U3PFU6</accession>
<keyword evidence="3" id="KW-1185">Reference proteome</keyword>
<dbReference type="AlphaFoldDB" id="U3PFU6"/>
<evidence type="ECO:0000313" key="2">
    <source>
        <dbReference type="EMBL" id="AGW42538.1"/>
    </source>
</evidence>
<dbReference type="HOGENOM" id="CLU_2916983_0_0_11"/>
<dbReference type="STRING" id="1389489.O159_26280"/>
<gene>
    <name evidence="2" type="ORF">O159_26280</name>
</gene>
<dbReference type="KEGG" id="lxy:O159_26280"/>
<organism evidence="2 3">
    <name type="scientific">Leifsonia xyli subsp. cynodontis DSM 46306</name>
    <dbReference type="NCBI Taxonomy" id="1389489"/>
    <lineage>
        <taxon>Bacteria</taxon>
        <taxon>Bacillati</taxon>
        <taxon>Actinomycetota</taxon>
        <taxon>Actinomycetes</taxon>
        <taxon>Micrococcales</taxon>
        <taxon>Microbacteriaceae</taxon>
        <taxon>Leifsonia</taxon>
    </lineage>
</organism>
<protein>
    <submittedName>
        <fullName evidence="2">Uncharacterized protein</fullName>
    </submittedName>
</protein>
<evidence type="ECO:0000256" key="1">
    <source>
        <dbReference type="SAM" id="Phobius"/>
    </source>
</evidence>
<sequence>MTGWVLSVFVVVAAAGLWSIVSVQHLILKQTRELFRLLAQVRSEARGSGVSCAEAKGAETK</sequence>
<keyword evidence="1" id="KW-1133">Transmembrane helix</keyword>
<name>U3PFU6_LEIXC</name>
<keyword evidence="1" id="KW-0812">Transmembrane</keyword>
<dbReference type="Proteomes" id="UP000016743">
    <property type="component" value="Chromosome"/>
</dbReference>
<proteinExistence type="predicted"/>
<feature type="transmembrane region" description="Helical" evidence="1">
    <location>
        <begin position="6"/>
        <end position="28"/>
    </location>
</feature>
<evidence type="ECO:0000313" key="3">
    <source>
        <dbReference type="Proteomes" id="UP000016743"/>
    </source>
</evidence>
<reference evidence="2 3" key="1">
    <citation type="journal article" date="2013" name="Genome Announc.">
        <title>Complete Genome Sequence of Leifsonia xyli subsp. cynodontis Strain DSM46306, a Gram-Positive Bacterial Pathogen of Grasses.</title>
        <authorList>
            <person name="Monteiro-Vitorello C.B."/>
            <person name="Zerillo M.M."/>
            <person name="Van Sluys M.A."/>
            <person name="Camargo L.E."/>
            <person name="Kitajima J.P."/>
        </authorList>
    </citation>
    <scope>NUCLEOTIDE SEQUENCE [LARGE SCALE GENOMIC DNA]</scope>
    <source>
        <strain evidence="2 3">DSM 46306</strain>
    </source>
</reference>